<dbReference type="Gene3D" id="3.30.70.920">
    <property type="match status" value="1"/>
</dbReference>
<dbReference type="SUPFAM" id="SSF54909">
    <property type="entry name" value="Dimeric alpha+beta barrel"/>
    <property type="match status" value="1"/>
</dbReference>
<dbReference type="PROSITE" id="PS50956">
    <property type="entry name" value="HTH_ASNC_2"/>
    <property type="match status" value="1"/>
</dbReference>
<dbReference type="InterPro" id="IPR019885">
    <property type="entry name" value="Tscrpt_reg_HTH_AsnC-type_CS"/>
</dbReference>
<dbReference type="RefSeq" id="WP_194214277.1">
    <property type="nucleotide sequence ID" value="NZ_CP061205.1"/>
</dbReference>
<accession>A0ABV7D2X7</accession>
<dbReference type="InterPro" id="IPR000485">
    <property type="entry name" value="AsnC-type_HTH_dom"/>
</dbReference>
<evidence type="ECO:0000313" key="6">
    <source>
        <dbReference type="Proteomes" id="UP001595444"/>
    </source>
</evidence>
<keyword evidence="6" id="KW-1185">Reference proteome</keyword>
<evidence type="ECO:0000259" key="4">
    <source>
        <dbReference type="PROSITE" id="PS50956"/>
    </source>
</evidence>
<dbReference type="PANTHER" id="PTHR30154">
    <property type="entry name" value="LEUCINE-RESPONSIVE REGULATORY PROTEIN"/>
    <property type="match status" value="1"/>
</dbReference>
<dbReference type="PROSITE" id="PS00519">
    <property type="entry name" value="HTH_ASNC_1"/>
    <property type="match status" value="1"/>
</dbReference>
<name>A0ABV7D2X7_9PROT</name>
<dbReference type="InterPro" id="IPR019888">
    <property type="entry name" value="Tscrpt_reg_AsnC-like"/>
</dbReference>
<dbReference type="Gene3D" id="1.10.10.10">
    <property type="entry name" value="Winged helix-like DNA-binding domain superfamily/Winged helix DNA-binding domain"/>
    <property type="match status" value="1"/>
</dbReference>
<gene>
    <name evidence="5" type="ORF">ACFOKA_06355</name>
</gene>
<dbReference type="Pfam" id="PF13412">
    <property type="entry name" value="HTH_24"/>
    <property type="match status" value="1"/>
</dbReference>
<dbReference type="CDD" id="cd00090">
    <property type="entry name" value="HTH_ARSR"/>
    <property type="match status" value="1"/>
</dbReference>
<keyword evidence="2" id="KW-0238">DNA-binding</keyword>
<organism evidence="5 6">
    <name type="scientific">Kordiimonas pumila</name>
    <dbReference type="NCBI Taxonomy" id="2161677"/>
    <lineage>
        <taxon>Bacteria</taxon>
        <taxon>Pseudomonadati</taxon>
        <taxon>Pseudomonadota</taxon>
        <taxon>Alphaproteobacteria</taxon>
        <taxon>Kordiimonadales</taxon>
        <taxon>Kordiimonadaceae</taxon>
        <taxon>Kordiimonas</taxon>
    </lineage>
</organism>
<dbReference type="InterPro" id="IPR019887">
    <property type="entry name" value="Tscrpt_reg_AsnC/Lrp_C"/>
</dbReference>
<proteinExistence type="predicted"/>
<dbReference type="SUPFAM" id="SSF46785">
    <property type="entry name" value="Winged helix' DNA-binding domain"/>
    <property type="match status" value="1"/>
</dbReference>
<evidence type="ECO:0000256" key="2">
    <source>
        <dbReference type="ARBA" id="ARBA00023125"/>
    </source>
</evidence>
<dbReference type="PANTHER" id="PTHR30154:SF17">
    <property type="entry name" value="DNA-BINDING TRANSCRIPTIONAL ACTIVATOR DECR"/>
    <property type="match status" value="1"/>
</dbReference>
<reference evidence="6" key="1">
    <citation type="journal article" date="2019" name="Int. J. Syst. Evol. Microbiol.">
        <title>The Global Catalogue of Microorganisms (GCM) 10K type strain sequencing project: providing services to taxonomists for standard genome sequencing and annotation.</title>
        <authorList>
            <consortium name="The Broad Institute Genomics Platform"/>
            <consortium name="The Broad Institute Genome Sequencing Center for Infectious Disease"/>
            <person name="Wu L."/>
            <person name="Ma J."/>
        </authorList>
    </citation>
    <scope>NUCLEOTIDE SEQUENCE [LARGE SCALE GENOMIC DNA]</scope>
    <source>
        <strain evidence="6">KCTC 62164</strain>
    </source>
</reference>
<comment type="caution">
    <text evidence="5">The sequence shown here is derived from an EMBL/GenBank/DDBJ whole genome shotgun (WGS) entry which is preliminary data.</text>
</comment>
<dbReference type="InterPro" id="IPR011008">
    <property type="entry name" value="Dimeric_a/b-barrel"/>
</dbReference>
<evidence type="ECO:0000313" key="5">
    <source>
        <dbReference type="EMBL" id="MFC3051518.1"/>
    </source>
</evidence>
<dbReference type="SMART" id="SM00344">
    <property type="entry name" value="HTH_ASNC"/>
    <property type="match status" value="1"/>
</dbReference>
<feature type="domain" description="HTH asnC-type" evidence="4">
    <location>
        <begin position="5"/>
        <end position="66"/>
    </location>
</feature>
<dbReference type="EMBL" id="JBHRSL010000003">
    <property type="protein sequence ID" value="MFC3051518.1"/>
    <property type="molecule type" value="Genomic_DNA"/>
</dbReference>
<keyword evidence="3" id="KW-0804">Transcription</keyword>
<dbReference type="InterPro" id="IPR011991">
    <property type="entry name" value="ArsR-like_HTH"/>
</dbReference>
<dbReference type="Pfam" id="PF01037">
    <property type="entry name" value="AsnC_trans_reg"/>
    <property type="match status" value="1"/>
</dbReference>
<protein>
    <submittedName>
        <fullName evidence="5">Lrp/AsnC family transcriptional regulator</fullName>
    </submittedName>
</protein>
<dbReference type="InterPro" id="IPR036388">
    <property type="entry name" value="WH-like_DNA-bd_sf"/>
</dbReference>
<evidence type="ECO:0000256" key="3">
    <source>
        <dbReference type="ARBA" id="ARBA00023163"/>
    </source>
</evidence>
<evidence type="ECO:0000256" key="1">
    <source>
        <dbReference type="ARBA" id="ARBA00023015"/>
    </source>
</evidence>
<dbReference type="Proteomes" id="UP001595444">
    <property type="component" value="Unassembled WGS sequence"/>
</dbReference>
<dbReference type="PRINTS" id="PR00033">
    <property type="entry name" value="HTHASNC"/>
</dbReference>
<sequence length="164" mass="18925">MKEEFSKFDLKILGEMQKDCSLSSIELSEKVGLSQSPCWRRLQRLKEEGYIKKQVALLDKSKFSSTVIIYAYLKMTSLTDEERSFFLLRIEAISEILECHTVFGEMDIMVKVMAYSMDWYQNFIFSTLLKLPGVKDVQSTVTLAELKNTTEIPLKGLQPVPLHK</sequence>
<keyword evidence="1" id="KW-0805">Transcription regulation</keyword>
<dbReference type="InterPro" id="IPR036390">
    <property type="entry name" value="WH_DNA-bd_sf"/>
</dbReference>